<dbReference type="NCBIfam" id="NF001965">
    <property type="entry name" value="PRK00742.1"/>
    <property type="match status" value="1"/>
</dbReference>
<evidence type="ECO:0000256" key="4">
    <source>
        <dbReference type="ARBA" id="ARBA00024867"/>
    </source>
</evidence>
<dbReference type="PANTHER" id="PTHR42872">
    <property type="entry name" value="PROTEIN-GLUTAMATE METHYLESTERASE/PROTEIN-GLUTAMINE GLUTAMINASE"/>
    <property type="match status" value="1"/>
</dbReference>
<evidence type="ECO:0000256" key="5">
    <source>
        <dbReference type="ARBA" id="ARBA00048267"/>
    </source>
</evidence>
<dbReference type="InterPro" id="IPR008248">
    <property type="entry name" value="CheB-like"/>
</dbReference>
<evidence type="ECO:0000256" key="7">
    <source>
        <dbReference type="PROSITE-ProRule" id="PRU00050"/>
    </source>
</evidence>
<comment type="function">
    <text evidence="6">Involved in chemotaxis. Part of a chemotaxis signal transduction system that modulates chemotaxis in response to various stimuli. Catalyzes the demethylation of specific methylglutamate residues introduced into the chemoreceptors (methyl-accepting chemotaxis proteins or MCP) by CheR. Also mediates the irreversible deamidation of specific glutamine residues to glutamic acid.</text>
</comment>
<evidence type="ECO:0000256" key="1">
    <source>
        <dbReference type="ARBA" id="ARBA00022490"/>
    </source>
</evidence>
<organism evidence="11 12">
    <name type="scientific">Alkaliphilus hydrothermalis</name>
    <dbReference type="NCBI Taxonomy" id="1482730"/>
    <lineage>
        <taxon>Bacteria</taxon>
        <taxon>Bacillati</taxon>
        <taxon>Bacillota</taxon>
        <taxon>Clostridia</taxon>
        <taxon>Peptostreptococcales</taxon>
        <taxon>Natronincolaceae</taxon>
        <taxon>Alkaliphilus</taxon>
    </lineage>
</organism>
<dbReference type="NCBIfam" id="NF009206">
    <property type="entry name" value="PRK12555.1"/>
    <property type="match status" value="1"/>
</dbReference>
<keyword evidence="12" id="KW-1185">Reference proteome</keyword>
<evidence type="ECO:0000256" key="3">
    <source>
        <dbReference type="ARBA" id="ARBA00022801"/>
    </source>
</evidence>
<dbReference type="PROSITE" id="PS50110">
    <property type="entry name" value="RESPONSE_REGULATORY"/>
    <property type="match status" value="1"/>
</dbReference>
<evidence type="ECO:0000256" key="8">
    <source>
        <dbReference type="PROSITE-ProRule" id="PRU00169"/>
    </source>
</evidence>
<dbReference type="InterPro" id="IPR000673">
    <property type="entry name" value="Sig_transdc_resp-reg_Me-estase"/>
</dbReference>
<evidence type="ECO:0000313" key="11">
    <source>
        <dbReference type="EMBL" id="MBM7613680.1"/>
    </source>
</evidence>
<feature type="domain" description="CheB-type methylesterase" evidence="10">
    <location>
        <begin position="159"/>
        <end position="360"/>
    </location>
</feature>
<feature type="active site" evidence="6 7">
    <location>
        <position position="204"/>
    </location>
</feature>
<evidence type="ECO:0000313" key="12">
    <source>
        <dbReference type="Proteomes" id="UP001314796"/>
    </source>
</evidence>
<evidence type="ECO:0000256" key="2">
    <source>
        <dbReference type="ARBA" id="ARBA00022500"/>
    </source>
</evidence>
<dbReference type="Proteomes" id="UP001314796">
    <property type="component" value="Unassembled WGS sequence"/>
</dbReference>
<feature type="active site" evidence="6 7">
    <location>
        <position position="301"/>
    </location>
</feature>
<evidence type="ECO:0000259" key="10">
    <source>
        <dbReference type="PROSITE" id="PS50122"/>
    </source>
</evidence>
<dbReference type="GO" id="GO:0008984">
    <property type="term" value="F:protein-glutamate methylesterase activity"/>
    <property type="evidence" value="ECO:0007669"/>
    <property type="project" value="UniProtKB-EC"/>
</dbReference>
<dbReference type="Gene3D" id="3.40.50.2300">
    <property type="match status" value="1"/>
</dbReference>
<dbReference type="PROSITE" id="PS50122">
    <property type="entry name" value="CHEB"/>
    <property type="match status" value="1"/>
</dbReference>
<accession>A0ABS2NL61</accession>
<dbReference type="InterPro" id="IPR011006">
    <property type="entry name" value="CheY-like_superfamily"/>
</dbReference>
<dbReference type="Pfam" id="PF01339">
    <property type="entry name" value="CheB_methylest"/>
    <property type="match status" value="1"/>
</dbReference>
<comment type="catalytic activity">
    <reaction evidence="6">
        <text>L-glutaminyl-[protein] + H2O = L-glutamyl-[protein] + NH4(+)</text>
        <dbReference type="Rhea" id="RHEA:16441"/>
        <dbReference type="Rhea" id="RHEA-COMP:10207"/>
        <dbReference type="Rhea" id="RHEA-COMP:10208"/>
        <dbReference type="ChEBI" id="CHEBI:15377"/>
        <dbReference type="ChEBI" id="CHEBI:28938"/>
        <dbReference type="ChEBI" id="CHEBI:29973"/>
        <dbReference type="ChEBI" id="CHEBI:30011"/>
        <dbReference type="EC" id="3.5.1.44"/>
    </reaction>
</comment>
<dbReference type="InterPro" id="IPR001789">
    <property type="entry name" value="Sig_transdc_resp-reg_receiver"/>
</dbReference>
<dbReference type="EC" id="3.1.1.61" evidence="6"/>
<comment type="subcellular location">
    <subcellularLocation>
        <location evidence="6">Cytoplasm</location>
    </subcellularLocation>
</comment>
<name>A0ABS2NL61_9FIRM</name>
<dbReference type="SMART" id="SM00448">
    <property type="entry name" value="REC"/>
    <property type="match status" value="1"/>
</dbReference>
<dbReference type="RefSeq" id="WP_204399964.1">
    <property type="nucleotide sequence ID" value="NZ_JAFBEE010000001.1"/>
</dbReference>
<dbReference type="PANTHER" id="PTHR42872:SF6">
    <property type="entry name" value="PROTEIN-GLUTAMATE METHYLESTERASE_PROTEIN-GLUTAMINE GLUTAMINASE"/>
    <property type="match status" value="1"/>
</dbReference>
<dbReference type="SUPFAM" id="SSF52738">
    <property type="entry name" value="Methylesterase CheB, C-terminal domain"/>
    <property type="match status" value="1"/>
</dbReference>
<comment type="function">
    <text evidence="4">May play the central regulatory role in sporulation. It may be an element of the effector pathway responsible for the activation of sporulation genes in response to nutritional stress. Spo0A may act in concert with spo0H (a sigma factor) to control the expression of some genes that are critical to the sporulation process.</text>
</comment>
<comment type="catalytic activity">
    <reaction evidence="5 6">
        <text>[protein]-L-glutamate 5-O-methyl ester + H2O = L-glutamyl-[protein] + methanol + H(+)</text>
        <dbReference type="Rhea" id="RHEA:23236"/>
        <dbReference type="Rhea" id="RHEA-COMP:10208"/>
        <dbReference type="Rhea" id="RHEA-COMP:10311"/>
        <dbReference type="ChEBI" id="CHEBI:15377"/>
        <dbReference type="ChEBI" id="CHEBI:15378"/>
        <dbReference type="ChEBI" id="CHEBI:17790"/>
        <dbReference type="ChEBI" id="CHEBI:29973"/>
        <dbReference type="ChEBI" id="CHEBI:82795"/>
        <dbReference type="EC" id="3.1.1.61"/>
    </reaction>
</comment>
<sequence>MRLDHKPIKVLIVDDSAFMRKILSDMLSSDPEISIVGIARNGQEAIEKVQLLKPDIVTMDVEMPIMNGLNALKHIMATNPLPVVMLSSLTSEGADATIMALEAGAVDFIQKPSSVFMINADAIKNDLVEKIKVAANANCKEKKTELMKTPVVNIVNREPRTRKFDTKRQPIVAIGTSTGGPRALQSIIPLIPPQVSASFLVVQHMPPGFTKSLADRLNAISQIPVKEATDGEKILPATVYIAPGDRHLEVMQNKNQELYIHLNEGPPVSGHRPSVDAMYQSIMNIKGRSMIGVIMTGMGADGAKGLKQLKEKSNSYVIAQDEASCVVYGMPKSAVKLGVVDEILPLEKIINSILNRLEVL</sequence>
<protein>
    <recommendedName>
        <fullName evidence="6">Protein-glutamate methylesterase/protein-glutamine glutaminase</fullName>
        <ecNumber evidence="6">3.1.1.61</ecNumber>
        <ecNumber evidence="6">3.5.1.44</ecNumber>
    </recommendedName>
</protein>
<dbReference type="CDD" id="cd16432">
    <property type="entry name" value="CheB_Rec"/>
    <property type="match status" value="1"/>
</dbReference>
<dbReference type="EMBL" id="JAFBEE010000001">
    <property type="protein sequence ID" value="MBM7613680.1"/>
    <property type="molecule type" value="Genomic_DNA"/>
</dbReference>
<dbReference type="HAMAP" id="MF_00099">
    <property type="entry name" value="CheB_chemtxs"/>
    <property type="match status" value="1"/>
</dbReference>
<dbReference type="PIRSF" id="PIRSF000876">
    <property type="entry name" value="RR_chemtxs_CheB"/>
    <property type="match status" value="1"/>
</dbReference>
<keyword evidence="1 6" id="KW-0963">Cytoplasm</keyword>
<evidence type="ECO:0000256" key="6">
    <source>
        <dbReference type="HAMAP-Rule" id="MF_00099"/>
    </source>
</evidence>
<comment type="domain">
    <text evidence="6">Contains a C-terminal catalytic domain, and an N-terminal region which modulates catalytic activity.</text>
</comment>
<reference evidence="11 12" key="1">
    <citation type="submission" date="2021-01" db="EMBL/GenBank/DDBJ databases">
        <title>Genomic Encyclopedia of Type Strains, Phase IV (KMG-IV): sequencing the most valuable type-strain genomes for metagenomic binning, comparative biology and taxonomic classification.</title>
        <authorList>
            <person name="Goeker M."/>
        </authorList>
    </citation>
    <scope>NUCLEOTIDE SEQUENCE [LARGE SCALE GENOMIC DNA]</scope>
    <source>
        <strain evidence="11 12">DSM 25890</strain>
    </source>
</reference>
<gene>
    <name evidence="6" type="primary">cheB</name>
    <name evidence="11" type="ORF">JOC73_000188</name>
</gene>
<dbReference type="EC" id="3.5.1.44" evidence="6"/>
<feature type="domain" description="Response regulatory" evidence="9">
    <location>
        <begin position="9"/>
        <end position="126"/>
    </location>
</feature>
<keyword evidence="6 8" id="KW-0597">Phosphoprotein</keyword>
<feature type="modified residue" description="4-aspartylphosphate" evidence="6 8">
    <location>
        <position position="60"/>
    </location>
</feature>
<keyword evidence="3 6" id="KW-0378">Hydrolase</keyword>
<dbReference type="Pfam" id="PF00072">
    <property type="entry name" value="Response_reg"/>
    <property type="match status" value="1"/>
</dbReference>
<comment type="caution">
    <text evidence="11">The sequence shown here is derived from an EMBL/GenBank/DDBJ whole genome shotgun (WGS) entry which is preliminary data.</text>
</comment>
<dbReference type="InterPro" id="IPR035909">
    <property type="entry name" value="CheB_C"/>
</dbReference>
<comment type="PTM">
    <text evidence="6">Phosphorylated by CheA. Phosphorylation of the N-terminal regulatory domain activates the methylesterase activity.</text>
</comment>
<dbReference type="CDD" id="cd17541">
    <property type="entry name" value="REC_CheB-like"/>
    <property type="match status" value="1"/>
</dbReference>
<comment type="similarity">
    <text evidence="6">Belongs to the CheB family.</text>
</comment>
<feature type="active site" evidence="6 7">
    <location>
        <position position="177"/>
    </location>
</feature>
<evidence type="ECO:0000259" key="9">
    <source>
        <dbReference type="PROSITE" id="PS50110"/>
    </source>
</evidence>
<proteinExistence type="inferred from homology"/>
<dbReference type="SUPFAM" id="SSF52172">
    <property type="entry name" value="CheY-like"/>
    <property type="match status" value="1"/>
</dbReference>
<keyword evidence="2 6" id="KW-0145">Chemotaxis</keyword>
<dbReference type="Gene3D" id="3.40.50.180">
    <property type="entry name" value="Methylesterase CheB, C-terminal domain"/>
    <property type="match status" value="1"/>
</dbReference>